<evidence type="ECO:0000256" key="1">
    <source>
        <dbReference type="SAM" id="MobiDB-lite"/>
    </source>
</evidence>
<evidence type="ECO:0000313" key="2">
    <source>
        <dbReference type="EMBL" id="KAJ7652888.1"/>
    </source>
</evidence>
<comment type="caution">
    <text evidence="2">The sequence shown here is derived from an EMBL/GenBank/DDBJ whole genome shotgun (WGS) entry which is preliminary data.</text>
</comment>
<accession>A0AAD7CLY7</accession>
<reference evidence="2" key="1">
    <citation type="submission" date="2023-03" db="EMBL/GenBank/DDBJ databases">
        <title>Massive genome expansion in bonnet fungi (Mycena s.s.) driven by repeated elements and novel gene families across ecological guilds.</title>
        <authorList>
            <consortium name="Lawrence Berkeley National Laboratory"/>
            <person name="Harder C.B."/>
            <person name="Miyauchi S."/>
            <person name="Viragh M."/>
            <person name="Kuo A."/>
            <person name="Thoen E."/>
            <person name="Andreopoulos B."/>
            <person name="Lu D."/>
            <person name="Skrede I."/>
            <person name="Drula E."/>
            <person name="Henrissat B."/>
            <person name="Morin E."/>
            <person name="Kohler A."/>
            <person name="Barry K."/>
            <person name="LaButti K."/>
            <person name="Morin E."/>
            <person name="Salamov A."/>
            <person name="Lipzen A."/>
            <person name="Mereny Z."/>
            <person name="Hegedus B."/>
            <person name="Baldrian P."/>
            <person name="Stursova M."/>
            <person name="Weitz H."/>
            <person name="Taylor A."/>
            <person name="Grigoriev I.V."/>
            <person name="Nagy L.G."/>
            <person name="Martin F."/>
            <person name="Kauserud H."/>
        </authorList>
    </citation>
    <scope>NUCLEOTIDE SEQUENCE</scope>
    <source>
        <strain evidence="2">CBHHK067</strain>
    </source>
</reference>
<feature type="compositionally biased region" description="Low complexity" evidence="1">
    <location>
        <begin position="86"/>
        <end position="100"/>
    </location>
</feature>
<dbReference type="AlphaFoldDB" id="A0AAD7CLY7"/>
<organism evidence="2 3">
    <name type="scientific">Mycena rosella</name>
    <name type="common">Pink bonnet</name>
    <name type="synonym">Agaricus rosellus</name>
    <dbReference type="NCBI Taxonomy" id="1033263"/>
    <lineage>
        <taxon>Eukaryota</taxon>
        <taxon>Fungi</taxon>
        <taxon>Dikarya</taxon>
        <taxon>Basidiomycota</taxon>
        <taxon>Agaricomycotina</taxon>
        <taxon>Agaricomycetes</taxon>
        <taxon>Agaricomycetidae</taxon>
        <taxon>Agaricales</taxon>
        <taxon>Marasmiineae</taxon>
        <taxon>Mycenaceae</taxon>
        <taxon>Mycena</taxon>
    </lineage>
</organism>
<proteinExistence type="predicted"/>
<feature type="compositionally biased region" description="Basic residues" evidence="1">
    <location>
        <begin position="136"/>
        <end position="145"/>
    </location>
</feature>
<dbReference type="Proteomes" id="UP001221757">
    <property type="component" value="Unassembled WGS sequence"/>
</dbReference>
<sequence length="198" mass="21537">MCLKHEAARVSGSTLFSSYHHAGIPPPPVLMHHYSYPYPQTAAPVAPHRAQRGPLPPAIKPYIPGGGHSTSPVWGPANDSDSDCDTIAAHTSTSIASSQSRAPGNKPSQQRRVQHWVHTTTHHAPEFRSPFAPAKSKTHSHHGSKAKKEPLPVWTHQRPPQPPLRHAMSQPVMVQQPPQYAQPQMVWMPASAPTAPAP</sequence>
<evidence type="ECO:0000313" key="3">
    <source>
        <dbReference type="Proteomes" id="UP001221757"/>
    </source>
</evidence>
<gene>
    <name evidence="2" type="ORF">B0H17DRAFT_404268</name>
</gene>
<name>A0AAD7CLY7_MYCRO</name>
<protein>
    <submittedName>
        <fullName evidence="2">Uncharacterized protein</fullName>
    </submittedName>
</protein>
<keyword evidence="3" id="KW-1185">Reference proteome</keyword>
<feature type="region of interest" description="Disordered" evidence="1">
    <location>
        <begin position="62"/>
        <end position="167"/>
    </location>
</feature>
<dbReference type="EMBL" id="JARKIE010000343">
    <property type="protein sequence ID" value="KAJ7652888.1"/>
    <property type="molecule type" value="Genomic_DNA"/>
</dbReference>